<evidence type="ECO:0000313" key="2">
    <source>
        <dbReference type="Proteomes" id="UP001524569"/>
    </source>
</evidence>
<dbReference type="Proteomes" id="UP001524569">
    <property type="component" value="Unassembled WGS sequence"/>
</dbReference>
<proteinExistence type="predicted"/>
<dbReference type="RefSeq" id="WP_256611476.1">
    <property type="nucleotide sequence ID" value="NZ_JANIBM010000017.1"/>
</dbReference>
<protein>
    <submittedName>
        <fullName evidence="1">ArsR family transcriptional regulator</fullName>
    </submittedName>
</protein>
<dbReference type="EMBL" id="JANIBM010000017">
    <property type="protein sequence ID" value="MCQ8182185.1"/>
    <property type="molecule type" value="Genomic_DNA"/>
</dbReference>
<accession>A0ABT1UJ13</accession>
<sequence>MANDIQTEARRLAILQLLHADPDYSINDSLMQPLLAAQGHGVSIAVVRADFAWLEQVGLLSTNELAGMTLAVLRNEGVDVATGVAVMPGVARPRPA</sequence>
<name>A0ABT1UJ13_9GAMM</name>
<gene>
    <name evidence="1" type="ORF">NP603_13770</name>
</gene>
<keyword evidence="2" id="KW-1185">Reference proteome</keyword>
<comment type="caution">
    <text evidence="1">The sequence shown here is derived from an EMBL/GenBank/DDBJ whole genome shotgun (WGS) entry which is preliminary data.</text>
</comment>
<evidence type="ECO:0000313" key="1">
    <source>
        <dbReference type="EMBL" id="MCQ8182185.1"/>
    </source>
</evidence>
<reference evidence="1 2" key="1">
    <citation type="submission" date="2022-07" db="EMBL/GenBank/DDBJ databases">
        <title>Methylomonas rivi sp. nov., Methylomonas rosea sp. nov., Methylomonas aureus sp. nov. and Methylomonas subterranea sp. nov., four novel methanotrophs isolated from a freshwater creek and the deep terrestrial subsurface.</title>
        <authorList>
            <person name="Abin C."/>
            <person name="Sankaranarayanan K."/>
            <person name="Garner C."/>
            <person name="Sindelar R."/>
            <person name="Kotary K."/>
            <person name="Garner R."/>
            <person name="Barclay S."/>
            <person name="Lawson P."/>
            <person name="Krumholz L."/>
        </authorList>
    </citation>
    <scope>NUCLEOTIDE SEQUENCE [LARGE SCALE GENOMIC DNA]</scope>
    <source>
        <strain evidence="1 2">SURF-1</strain>
    </source>
</reference>
<organism evidence="1 2">
    <name type="scientific">Methylomonas aurea</name>
    <dbReference type="NCBI Taxonomy" id="2952224"/>
    <lineage>
        <taxon>Bacteria</taxon>
        <taxon>Pseudomonadati</taxon>
        <taxon>Pseudomonadota</taxon>
        <taxon>Gammaproteobacteria</taxon>
        <taxon>Methylococcales</taxon>
        <taxon>Methylococcaceae</taxon>
        <taxon>Methylomonas</taxon>
    </lineage>
</organism>